<evidence type="ECO:0000313" key="2">
    <source>
        <dbReference type="EMBL" id="SFD70860.1"/>
    </source>
</evidence>
<gene>
    <name evidence="2" type="ORF">SAMN05660831_02178</name>
</gene>
<dbReference type="STRING" id="1123397.SAMN05660831_02178"/>
<name>A0A1I1US94_9GAMM</name>
<feature type="signal peptide" evidence="1">
    <location>
        <begin position="1"/>
        <end position="20"/>
    </location>
</feature>
<keyword evidence="3" id="KW-1185">Reference proteome</keyword>
<accession>A0A1I1US94</accession>
<protein>
    <submittedName>
        <fullName evidence="2">Uncharacterized conserved protein YdgA, DUF945 family</fullName>
    </submittedName>
</protein>
<evidence type="ECO:0000313" key="3">
    <source>
        <dbReference type="Proteomes" id="UP000198611"/>
    </source>
</evidence>
<sequence length="473" mass="50001">MQKKKVILGAAAAAVVLAGAHYGGATLIGPKVEDRFRAEIQRLDTLDQRATIRISDYQAGRLTSTAEVMVRPAALASSAKGAKTKNADQGPLPGIRFDVTLEHGPLLARLPLPFGAVGFEATAHPDEALRQALADEIAPAPETDTTLLTVSGRGGFTGTISGDFHSAPFSASVVEEELSLDWGGMTGSFSTDRDSLGLTADAPSGELQEGTGNRFRLTDLHLEAEGTTTDGPYLLGHQSLTAGSVEALAPEGEIGIEELMVTSHLDREEGGLRVGFETEATALRLRGRDLANPVDWKDVRLEAALAGVDANAYGELAQVVQDYPGQVPEAVLRGRVLPAVQTILAGRPHLTLEEARATNAEGTLEATGEASFSDGSRPDINRPRTLVEALDARLTLDAPAAAVKANLRRSLTSQGRSEELATRQAEMLVDALAADGYLKAEGEDRYRTEITFRGSQLLVNGQPALGLMGVLMQ</sequence>
<dbReference type="Pfam" id="PF06097">
    <property type="entry name" value="DUF945"/>
    <property type="match status" value="1"/>
</dbReference>
<dbReference type="RefSeq" id="WP_093428801.1">
    <property type="nucleotide sequence ID" value="NZ_FOMJ01000007.1"/>
</dbReference>
<reference evidence="2 3" key="1">
    <citation type="submission" date="2016-10" db="EMBL/GenBank/DDBJ databases">
        <authorList>
            <person name="de Groot N.N."/>
        </authorList>
    </citation>
    <scope>NUCLEOTIDE SEQUENCE [LARGE SCALE GENOMIC DNA]</scope>
    <source>
        <strain evidence="2 3">HL3</strain>
    </source>
</reference>
<dbReference type="Proteomes" id="UP000198611">
    <property type="component" value="Unassembled WGS sequence"/>
</dbReference>
<dbReference type="InterPro" id="IPR010352">
    <property type="entry name" value="DUF945"/>
</dbReference>
<dbReference type="AlphaFoldDB" id="A0A1I1US94"/>
<proteinExistence type="predicted"/>
<organism evidence="2 3">
    <name type="scientific">Thiohalospira halophila DSM 15071</name>
    <dbReference type="NCBI Taxonomy" id="1123397"/>
    <lineage>
        <taxon>Bacteria</taxon>
        <taxon>Pseudomonadati</taxon>
        <taxon>Pseudomonadota</taxon>
        <taxon>Gammaproteobacteria</taxon>
        <taxon>Thiohalospirales</taxon>
        <taxon>Thiohalospiraceae</taxon>
        <taxon>Thiohalospira</taxon>
    </lineage>
</organism>
<evidence type="ECO:0000256" key="1">
    <source>
        <dbReference type="SAM" id="SignalP"/>
    </source>
</evidence>
<feature type="chain" id="PRO_5011554990" evidence="1">
    <location>
        <begin position="21"/>
        <end position="473"/>
    </location>
</feature>
<dbReference type="EMBL" id="FOMJ01000007">
    <property type="protein sequence ID" value="SFD70860.1"/>
    <property type="molecule type" value="Genomic_DNA"/>
</dbReference>
<keyword evidence="1" id="KW-0732">Signal</keyword>